<evidence type="ECO:0000313" key="3">
    <source>
        <dbReference type="WBParaSite" id="ACRNAN_scaffold6546.g15247.t1"/>
    </source>
</evidence>
<dbReference type="Proteomes" id="UP000887540">
    <property type="component" value="Unplaced"/>
</dbReference>
<sequence length="153" mass="18123">MPEDDARILMLFMMIGYMGLMACFNKFLKASKKMRLTWTFATCFAYGVIRILHGIIESILSQQRIIGNQNVFENSQDYYEVVNDEVYIRNYITQKEYVILLGILATIWILSISSFIIVYKQWKDLPRNTNTESESLLHKMKKAKERKEFDEIR</sequence>
<dbReference type="WBParaSite" id="ACRNAN_scaffold6546.g15247.t1">
    <property type="protein sequence ID" value="ACRNAN_scaffold6546.g15247.t1"/>
    <property type="gene ID" value="ACRNAN_scaffold6546.g15247"/>
</dbReference>
<evidence type="ECO:0000256" key="1">
    <source>
        <dbReference type="SAM" id="Phobius"/>
    </source>
</evidence>
<dbReference type="AlphaFoldDB" id="A0A914E8W9"/>
<dbReference type="PROSITE" id="PS51257">
    <property type="entry name" value="PROKAR_LIPOPROTEIN"/>
    <property type="match status" value="1"/>
</dbReference>
<name>A0A914E8W9_9BILA</name>
<keyword evidence="1" id="KW-1133">Transmembrane helix</keyword>
<keyword evidence="1" id="KW-0472">Membrane</keyword>
<organism evidence="2 3">
    <name type="scientific">Acrobeloides nanus</name>
    <dbReference type="NCBI Taxonomy" id="290746"/>
    <lineage>
        <taxon>Eukaryota</taxon>
        <taxon>Metazoa</taxon>
        <taxon>Ecdysozoa</taxon>
        <taxon>Nematoda</taxon>
        <taxon>Chromadorea</taxon>
        <taxon>Rhabditida</taxon>
        <taxon>Tylenchina</taxon>
        <taxon>Cephalobomorpha</taxon>
        <taxon>Cephaloboidea</taxon>
        <taxon>Cephalobidae</taxon>
        <taxon>Acrobeloides</taxon>
    </lineage>
</organism>
<protein>
    <submittedName>
        <fullName evidence="3">Uncharacterized protein</fullName>
    </submittedName>
</protein>
<accession>A0A914E8W9</accession>
<feature type="transmembrane region" description="Helical" evidence="1">
    <location>
        <begin position="6"/>
        <end position="24"/>
    </location>
</feature>
<feature type="transmembrane region" description="Helical" evidence="1">
    <location>
        <begin position="97"/>
        <end position="119"/>
    </location>
</feature>
<evidence type="ECO:0000313" key="2">
    <source>
        <dbReference type="Proteomes" id="UP000887540"/>
    </source>
</evidence>
<proteinExistence type="predicted"/>
<keyword evidence="1" id="KW-0812">Transmembrane</keyword>
<reference evidence="3" key="1">
    <citation type="submission" date="2022-11" db="UniProtKB">
        <authorList>
            <consortium name="WormBaseParasite"/>
        </authorList>
    </citation>
    <scope>IDENTIFICATION</scope>
</reference>
<keyword evidence="2" id="KW-1185">Reference proteome</keyword>